<gene>
    <name evidence="1" type="ORF">DB31_6740</name>
</gene>
<name>A0A085VS60_9BACT</name>
<proteinExistence type="predicted"/>
<dbReference type="AlphaFoldDB" id="A0A085VS60"/>
<comment type="caution">
    <text evidence="1">The sequence shown here is derived from an EMBL/GenBank/DDBJ whole genome shotgun (WGS) entry which is preliminary data.</text>
</comment>
<dbReference type="Proteomes" id="UP000028725">
    <property type="component" value="Unassembled WGS sequence"/>
</dbReference>
<organism evidence="1 2">
    <name type="scientific">Hyalangium minutum</name>
    <dbReference type="NCBI Taxonomy" id="394096"/>
    <lineage>
        <taxon>Bacteria</taxon>
        <taxon>Pseudomonadati</taxon>
        <taxon>Myxococcota</taxon>
        <taxon>Myxococcia</taxon>
        <taxon>Myxococcales</taxon>
        <taxon>Cystobacterineae</taxon>
        <taxon>Archangiaceae</taxon>
        <taxon>Hyalangium</taxon>
    </lineage>
</organism>
<keyword evidence="2" id="KW-1185">Reference proteome</keyword>
<dbReference type="EMBL" id="JMCB01000042">
    <property type="protein sequence ID" value="KFE58273.1"/>
    <property type="molecule type" value="Genomic_DNA"/>
</dbReference>
<sequence length="50" mass="5668">MWVRDEGSGFDPSQIPHPLELGNRLKASGRGLFLLRSLLMITRLITVFEV</sequence>
<reference evidence="1 2" key="1">
    <citation type="submission" date="2014-04" db="EMBL/GenBank/DDBJ databases">
        <title>Genome assembly of Hyalangium minutum DSM 14724.</title>
        <authorList>
            <person name="Sharma G."/>
            <person name="Subramanian S."/>
        </authorList>
    </citation>
    <scope>NUCLEOTIDE SEQUENCE [LARGE SCALE GENOMIC DNA]</scope>
    <source>
        <strain evidence="1 2">DSM 14724</strain>
    </source>
</reference>
<accession>A0A085VS60</accession>
<evidence type="ECO:0000313" key="1">
    <source>
        <dbReference type="EMBL" id="KFE58273.1"/>
    </source>
</evidence>
<evidence type="ECO:0000313" key="2">
    <source>
        <dbReference type="Proteomes" id="UP000028725"/>
    </source>
</evidence>
<protein>
    <submittedName>
        <fullName evidence="1">Uncharacterized protein</fullName>
    </submittedName>
</protein>